<evidence type="ECO:0000313" key="3">
    <source>
        <dbReference type="Proteomes" id="UP000027135"/>
    </source>
</evidence>
<organism evidence="2 3">
    <name type="scientific">Zootermopsis nevadensis</name>
    <name type="common">Dampwood termite</name>
    <dbReference type="NCBI Taxonomy" id="136037"/>
    <lineage>
        <taxon>Eukaryota</taxon>
        <taxon>Metazoa</taxon>
        <taxon>Ecdysozoa</taxon>
        <taxon>Arthropoda</taxon>
        <taxon>Hexapoda</taxon>
        <taxon>Insecta</taxon>
        <taxon>Pterygota</taxon>
        <taxon>Neoptera</taxon>
        <taxon>Polyneoptera</taxon>
        <taxon>Dictyoptera</taxon>
        <taxon>Blattodea</taxon>
        <taxon>Blattoidea</taxon>
        <taxon>Termitoidae</taxon>
        <taxon>Termopsidae</taxon>
        <taxon>Zootermopsis</taxon>
    </lineage>
</organism>
<accession>A0A067R261</accession>
<proteinExistence type="predicted"/>
<reference evidence="2 3" key="1">
    <citation type="journal article" date="2014" name="Nat. Commun.">
        <title>Molecular traces of alternative social organization in a termite genome.</title>
        <authorList>
            <person name="Terrapon N."/>
            <person name="Li C."/>
            <person name="Robertson H.M."/>
            <person name="Ji L."/>
            <person name="Meng X."/>
            <person name="Booth W."/>
            <person name="Chen Z."/>
            <person name="Childers C.P."/>
            <person name="Glastad K.M."/>
            <person name="Gokhale K."/>
            <person name="Gowin J."/>
            <person name="Gronenberg W."/>
            <person name="Hermansen R.A."/>
            <person name="Hu H."/>
            <person name="Hunt B.G."/>
            <person name="Huylmans A.K."/>
            <person name="Khalil S.M."/>
            <person name="Mitchell R.D."/>
            <person name="Munoz-Torres M.C."/>
            <person name="Mustard J.A."/>
            <person name="Pan H."/>
            <person name="Reese J.T."/>
            <person name="Scharf M.E."/>
            <person name="Sun F."/>
            <person name="Vogel H."/>
            <person name="Xiao J."/>
            <person name="Yang W."/>
            <person name="Yang Z."/>
            <person name="Yang Z."/>
            <person name="Zhou J."/>
            <person name="Zhu J."/>
            <person name="Brent C.S."/>
            <person name="Elsik C.G."/>
            <person name="Goodisman M.A."/>
            <person name="Liberles D.A."/>
            <person name="Roe R.M."/>
            <person name="Vargo E.L."/>
            <person name="Vilcinskas A."/>
            <person name="Wang J."/>
            <person name="Bornberg-Bauer E."/>
            <person name="Korb J."/>
            <person name="Zhang G."/>
            <person name="Liebig J."/>
        </authorList>
    </citation>
    <scope>NUCLEOTIDE SEQUENCE [LARGE SCALE GENOMIC DNA]</scope>
    <source>
        <tissue evidence="2">Whole organism</tissue>
    </source>
</reference>
<keyword evidence="3" id="KW-1185">Reference proteome</keyword>
<gene>
    <name evidence="2" type="ORF">L798_13198</name>
</gene>
<dbReference type="AlphaFoldDB" id="A0A067R261"/>
<name>A0A067R261_ZOONE</name>
<evidence type="ECO:0000256" key="1">
    <source>
        <dbReference type="SAM" id="MobiDB-lite"/>
    </source>
</evidence>
<feature type="compositionally biased region" description="Basic and acidic residues" evidence="1">
    <location>
        <begin position="1"/>
        <end position="18"/>
    </location>
</feature>
<dbReference type="Proteomes" id="UP000027135">
    <property type="component" value="Unassembled WGS sequence"/>
</dbReference>
<evidence type="ECO:0000313" key="2">
    <source>
        <dbReference type="EMBL" id="KDR12992.1"/>
    </source>
</evidence>
<feature type="region of interest" description="Disordered" evidence="1">
    <location>
        <begin position="1"/>
        <end position="27"/>
    </location>
</feature>
<dbReference type="EMBL" id="KK852980">
    <property type="protein sequence ID" value="KDR12992.1"/>
    <property type="molecule type" value="Genomic_DNA"/>
</dbReference>
<dbReference type="InParanoid" id="A0A067R261"/>
<protein>
    <submittedName>
        <fullName evidence="2">Uncharacterized protein</fullName>
    </submittedName>
</protein>
<sequence length="160" mass="18980">MLNKNDWEQQGETRRQKESSTSTDFENKQNPDICTNIIIGITLVSQRFYCTAQTLLKSVYNTHYFALHQLTNLQNSRFTTFYGVYSSIYRRNEALAAPVGTYRGVFLRCQWQDSKETKQHRVMGPTRLHSDLHDRFTEMQHVMTETERNTVQQHMEEIRH</sequence>